<keyword evidence="5" id="KW-0812">Transmembrane</keyword>
<protein>
    <recommendedName>
        <fullName evidence="3">Translocation and assembly module subunit TamA</fullName>
    </recommendedName>
    <alternativeName>
        <fullName evidence="7">Autotransporter assembly factor TamA</fullName>
    </alternativeName>
</protein>
<dbReference type="Proteomes" id="UP001161390">
    <property type="component" value="Unassembled WGS sequence"/>
</dbReference>
<evidence type="ECO:0000256" key="8">
    <source>
        <dbReference type="ARBA" id="ARBA00093548"/>
    </source>
</evidence>
<dbReference type="Gene3D" id="2.40.160.50">
    <property type="entry name" value="membrane protein fhac: a member of the omp85/tpsb transporter family"/>
    <property type="match status" value="1"/>
</dbReference>
<comment type="caution">
    <text evidence="11">The sequence shown here is derived from an EMBL/GenBank/DDBJ whole genome shotgun (WGS) entry which is preliminary data.</text>
</comment>
<keyword evidence="12" id="KW-1185">Reference proteome</keyword>
<evidence type="ECO:0000313" key="12">
    <source>
        <dbReference type="Proteomes" id="UP001161390"/>
    </source>
</evidence>
<comment type="subunit">
    <text evidence="8">Interacts with TamB to form the translocation and assembly module (TAM).</text>
</comment>
<dbReference type="PANTHER" id="PTHR12815:SF18">
    <property type="entry name" value="SORTING AND ASSEMBLY MACHINERY COMPONENT 50 HOMOLOG"/>
    <property type="match status" value="1"/>
</dbReference>
<feature type="domain" description="Bacterial surface antigen (D15)" evidence="9">
    <location>
        <begin position="287"/>
        <end position="580"/>
    </location>
</feature>
<dbReference type="Pfam" id="PF01103">
    <property type="entry name" value="Omp85"/>
    <property type="match status" value="1"/>
</dbReference>
<evidence type="ECO:0000256" key="1">
    <source>
        <dbReference type="ARBA" id="ARBA00004442"/>
    </source>
</evidence>
<evidence type="ECO:0000256" key="4">
    <source>
        <dbReference type="ARBA" id="ARBA00022452"/>
    </source>
</evidence>
<evidence type="ECO:0000256" key="6">
    <source>
        <dbReference type="ARBA" id="ARBA00023136"/>
    </source>
</evidence>
<dbReference type="Gene3D" id="3.10.20.310">
    <property type="entry name" value="membrane protein fhac"/>
    <property type="match status" value="2"/>
</dbReference>
<dbReference type="RefSeq" id="WP_284373749.1">
    <property type="nucleotide sequence ID" value="NZ_BSNJ01000006.1"/>
</dbReference>
<evidence type="ECO:0000259" key="10">
    <source>
        <dbReference type="Pfam" id="PF17243"/>
    </source>
</evidence>
<evidence type="ECO:0000256" key="7">
    <source>
        <dbReference type="ARBA" id="ARBA00033063"/>
    </source>
</evidence>
<evidence type="ECO:0000313" key="11">
    <source>
        <dbReference type="EMBL" id="GLQ21805.1"/>
    </source>
</evidence>
<dbReference type="InterPro" id="IPR039910">
    <property type="entry name" value="D15-like"/>
</dbReference>
<organism evidence="11 12">
    <name type="scientific">Algimonas porphyrae</name>
    <dbReference type="NCBI Taxonomy" id="1128113"/>
    <lineage>
        <taxon>Bacteria</taxon>
        <taxon>Pseudomonadati</taxon>
        <taxon>Pseudomonadota</taxon>
        <taxon>Alphaproteobacteria</taxon>
        <taxon>Maricaulales</taxon>
        <taxon>Robiginitomaculaceae</taxon>
        <taxon>Algimonas</taxon>
    </lineage>
</organism>
<keyword evidence="4" id="KW-1134">Transmembrane beta strand</keyword>
<proteinExistence type="inferred from homology"/>
<evidence type="ECO:0000256" key="3">
    <source>
        <dbReference type="ARBA" id="ARBA00015419"/>
    </source>
</evidence>
<evidence type="ECO:0000256" key="2">
    <source>
        <dbReference type="ARBA" id="ARBA00010248"/>
    </source>
</evidence>
<accession>A0ABQ5V3Z7</accession>
<feature type="domain" description="TamA POTRA" evidence="10">
    <location>
        <begin position="23"/>
        <end position="91"/>
    </location>
</feature>
<name>A0ABQ5V3Z7_9PROT</name>
<comment type="subcellular location">
    <subcellularLocation>
        <location evidence="1">Cell outer membrane</location>
    </subcellularLocation>
</comment>
<keyword evidence="6" id="KW-0472">Membrane</keyword>
<comment type="similarity">
    <text evidence="2">Belongs to the TamA family.</text>
</comment>
<reference evidence="11" key="2">
    <citation type="submission" date="2023-01" db="EMBL/GenBank/DDBJ databases">
        <title>Draft genome sequence of Algimonas porphyrae strain NBRC 108216.</title>
        <authorList>
            <person name="Sun Q."/>
            <person name="Mori K."/>
        </authorList>
    </citation>
    <scope>NUCLEOTIDE SEQUENCE</scope>
    <source>
        <strain evidence="11">NBRC 108216</strain>
    </source>
</reference>
<gene>
    <name evidence="11" type="ORF">GCM10007854_27600</name>
</gene>
<dbReference type="EMBL" id="BSNJ01000006">
    <property type="protein sequence ID" value="GLQ21805.1"/>
    <property type="molecule type" value="Genomic_DNA"/>
</dbReference>
<reference evidence="11" key="1">
    <citation type="journal article" date="2014" name="Int. J. Syst. Evol. Microbiol.">
        <title>Complete genome of a new Firmicutes species belonging to the dominant human colonic microbiota ('Ruminococcus bicirculans') reveals two chromosomes and a selective capacity to utilize plant glucans.</title>
        <authorList>
            <consortium name="NISC Comparative Sequencing Program"/>
            <person name="Wegmann U."/>
            <person name="Louis P."/>
            <person name="Goesmann A."/>
            <person name="Henrissat B."/>
            <person name="Duncan S.H."/>
            <person name="Flint H.J."/>
        </authorList>
    </citation>
    <scope>NUCLEOTIDE SEQUENCE</scope>
    <source>
        <strain evidence="11">NBRC 108216</strain>
    </source>
</reference>
<evidence type="ECO:0000256" key="5">
    <source>
        <dbReference type="ARBA" id="ARBA00022692"/>
    </source>
</evidence>
<evidence type="ECO:0000259" key="9">
    <source>
        <dbReference type="Pfam" id="PF01103"/>
    </source>
</evidence>
<dbReference type="InterPro" id="IPR000184">
    <property type="entry name" value="Bac_surfAg_D15"/>
</dbReference>
<sequence>MLLAFCGSTAFAYPVKINYTDTVPEDVREQITERLPEEPDAESELHARRQARRARATVEGILNAYGYFDPKIDMAVVGEGDQARPELTVDPGAQFVVRQLLIRYVGYPPQDEDVETARTAISMQPGMPAVSAEVIDQERLIGRALRDAAYPYAEVIGREVIGDKEGKTISVRYTVRAGPRVQFGDIIIPDGLRTRDKYLFRINPIETGTLFDPAELALYNARLAETRLFNTALAKLSDEPSETLPDGTEVRDVQLRLTERKRNTLTLGAGFDTSEGFGIDAELLRRNLTGRGDLLIGTARLAQREIGLDVVWRRPNQLGYGQGLNLFASVFDEDTDAFNQQTGKIGAGIEVIKGPQFQYSYGVEARYIRQSGESARKDFQVLALNGSVLFDRADSLLDPRKGWRAEGRIRPTYAFSPDGPDSPYVRAVAQGRYYLPLSPEGRYVFAGRLRLGTLVGAKATDVPADDRFFSGGGGSVRGYAFQAIGPFDADDVPLGGRSLSEASIEGRARITDTIGAVAFLDAGSVSDTEYPTFDNLRVGLGVGVRYMTPAGPLRLDIATPLNPSDRDEAVQVYISIGQAF</sequence>
<dbReference type="Pfam" id="PF17243">
    <property type="entry name" value="POTRA_TamA_1"/>
    <property type="match status" value="1"/>
</dbReference>
<dbReference type="InterPro" id="IPR035243">
    <property type="entry name" value="TamA_POTRA_Dom_1"/>
</dbReference>
<dbReference type="PANTHER" id="PTHR12815">
    <property type="entry name" value="SORTING AND ASSEMBLY MACHINERY SAMM50 PROTEIN FAMILY MEMBER"/>
    <property type="match status" value="1"/>
</dbReference>